<dbReference type="PANTHER" id="PTHR22911">
    <property type="entry name" value="ACYL-MALONYL CONDENSING ENZYME-RELATED"/>
    <property type="match status" value="1"/>
</dbReference>
<evidence type="ECO:0000313" key="8">
    <source>
        <dbReference type="EMBL" id="NIJ56659.1"/>
    </source>
</evidence>
<evidence type="ECO:0000313" key="9">
    <source>
        <dbReference type="Proteomes" id="UP001429580"/>
    </source>
</evidence>
<protein>
    <submittedName>
        <fullName evidence="8">Drug/metabolite transporter (DMT)-like permease</fullName>
    </submittedName>
</protein>
<feature type="domain" description="EamA" evidence="7">
    <location>
        <begin position="6"/>
        <end position="138"/>
    </location>
</feature>
<evidence type="ECO:0000259" key="7">
    <source>
        <dbReference type="Pfam" id="PF00892"/>
    </source>
</evidence>
<keyword evidence="3 6" id="KW-0812">Transmembrane</keyword>
<comment type="similarity">
    <text evidence="2">Belongs to the drug/metabolite transporter (DMT) superfamily. 10 TMS drug/metabolite exporter (DME) (TC 2.A.7.3) family.</text>
</comment>
<dbReference type="PANTHER" id="PTHR22911:SF6">
    <property type="entry name" value="SOLUTE CARRIER FAMILY 35 MEMBER G1"/>
    <property type="match status" value="1"/>
</dbReference>
<feature type="transmembrane region" description="Helical" evidence="6">
    <location>
        <begin position="242"/>
        <end position="262"/>
    </location>
</feature>
<evidence type="ECO:0000256" key="1">
    <source>
        <dbReference type="ARBA" id="ARBA00004141"/>
    </source>
</evidence>
<dbReference type="Pfam" id="PF00892">
    <property type="entry name" value="EamA"/>
    <property type="match status" value="2"/>
</dbReference>
<comment type="subcellular location">
    <subcellularLocation>
        <location evidence="1">Membrane</location>
        <topology evidence="1">Multi-pass membrane protein</topology>
    </subcellularLocation>
</comment>
<evidence type="ECO:0000256" key="6">
    <source>
        <dbReference type="SAM" id="Phobius"/>
    </source>
</evidence>
<evidence type="ECO:0000256" key="2">
    <source>
        <dbReference type="ARBA" id="ARBA00009853"/>
    </source>
</evidence>
<accession>A0ABX0UUM5</accession>
<proteinExistence type="inferred from homology"/>
<evidence type="ECO:0000256" key="5">
    <source>
        <dbReference type="ARBA" id="ARBA00023136"/>
    </source>
</evidence>
<feature type="transmembrane region" description="Helical" evidence="6">
    <location>
        <begin position="214"/>
        <end position="235"/>
    </location>
</feature>
<feature type="transmembrane region" description="Helical" evidence="6">
    <location>
        <begin position="186"/>
        <end position="208"/>
    </location>
</feature>
<dbReference type="SUPFAM" id="SSF103481">
    <property type="entry name" value="Multidrug resistance efflux transporter EmrE"/>
    <property type="match status" value="2"/>
</dbReference>
<feature type="domain" description="EamA" evidence="7">
    <location>
        <begin position="156"/>
        <end position="285"/>
    </location>
</feature>
<comment type="caution">
    <text evidence="8">The sequence shown here is derived from an EMBL/GenBank/DDBJ whole genome shotgun (WGS) entry which is preliminary data.</text>
</comment>
<feature type="transmembrane region" description="Helical" evidence="6">
    <location>
        <begin position="148"/>
        <end position="174"/>
    </location>
</feature>
<name>A0ABX0UUM5_9HYPH</name>
<feature type="transmembrane region" description="Helical" evidence="6">
    <location>
        <begin position="122"/>
        <end position="142"/>
    </location>
</feature>
<keyword evidence="4 6" id="KW-1133">Transmembrane helix</keyword>
<sequence>MNPPLAIVLKVLSALVFTVMSASIKYVSDRIPVGEIVFFRSFFMLLPLLVWLAWQGQVMAALRTRNVMGHFRRGIMSSSSMFLNFLALSYLPLTDVVALGYTAPLIVVVLAAVVLRENVQAYRWIGTGIGFAGVIVMLAPHLGGGTLLAGGAASVGVMIALAGAILTAGALIQVRRLVDTETTGAIIFYMSVMTSALGFVTILGGWVVPTAEEMAVLIAIGIIGGVGQILLTMSFRYGDASLLAPFDYTTMLWACLFGWLIFSDWPLPAVFVGAAIVIASGLFIVWRERVETQRHALAHSTLTYTALTHTPSADEHQVAPIAVAVNPTTPPRAV</sequence>
<keyword evidence="5 6" id="KW-0472">Membrane</keyword>
<feature type="transmembrane region" description="Helical" evidence="6">
    <location>
        <begin position="97"/>
        <end position="115"/>
    </location>
</feature>
<dbReference type="InterPro" id="IPR037185">
    <property type="entry name" value="EmrE-like"/>
</dbReference>
<dbReference type="EMBL" id="JAASQI010000001">
    <property type="protein sequence ID" value="NIJ56659.1"/>
    <property type="molecule type" value="Genomic_DNA"/>
</dbReference>
<dbReference type="RefSeq" id="WP_166948303.1">
    <property type="nucleotide sequence ID" value="NZ_JAASQI010000001.1"/>
</dbReference>
<dbReference type="Proteomes" id="UP001429580">
    <property type="component" value="Unassembled WGS sequence"/>
</dbReference>
<feature type="transmembrane region" description="Helical" evidence="6">
    <location>
        <begin position="37"/>
        <end position="54"/>
    </location>
</feature>
<dbReference type="InterPro" id="IPR000620">
    <property type="entry name" value="EamA_dom"/>
</dbReference>
<evidence type="ECO:0000256" key="3">
    <source>
        <dbReference type="ARBA" id="ARBA00022692"/>
    </source>
</evidence>
<reference evidence="8 9" key="1">
    <citation type="submission" date="2020-03" db="EMBL/GenBank/DDBJ databases">
        <title>Genomic Encyclopedia of Type Strains, Phase IV (KMG-IV): sequencing the most valuable type-strain genomes for metagenomic binning, comparative biology and taxonomic classification.</title>
        <authorList>
            <person name="Goeker M."/>
        </authorList>
    </citation>
    <scope>NUCLEOTIDE SEQUENCE [LARGE SCALE GENOMIC DNA]</scope>
    <source>
        <strain evidence="8 9">DSM 103870</strain>
    </source>
</reference>
<organism evidence="8 9">
    <name type="scientific">Pseudochelatococcus lubricantis</name>
    <dbReference type="NCBI Taxonomy" id="1538102"/>
    <lineage>
        <taxon>Bacteria</taxon>
        <taxon>Pseudomonadati</taxon>
        <taxon>Pseudomonadota</taxon>
        <taxon>Alphaproteobacteria</taxon>
        <taxon>Hyphomicrobiales</taxon>
        <taxon>Chelatococcaceae</taxon>
        <taxon>Pseudochelatococcus</taxon>
    </lineage>
</organism>
<keyword evidence="9" id="KW-1185">Reference proteome</keyword>
<gene>
    <name evidence="8" type="ORF">FHS82_000472</name>
</gene>
<feature type="transmembrane region" description="Helical" evidence="6">
    <location>
        <begin position="268"/>
        <end position="286"/>
    </location>
</feature>
<evidence type="ECO:0000256" key="4">
    <source>
        <dbReference type="ARBA" id="ARBA00022989"/>
    </source>
</evidence>